<accession>A0ABM1XY58</accession>
<dbReference type="GeneID" id="134288497"/>
<evidence type="ECO:0000259" key="2">
    <source>
        <dbReference type="PROSITE" id="PS50158"/>
    </source>
</evidence>
<dbReference type="InterPro" id="IPR036875">
    <property type="entry name" value="Znf_CCHC_sf"/>
</dbReference>
<dbReference type="InterPro" id="IPR001878">
    <property type="entry name" value="Znf_CCHC"/>
</dbReference>
<dbReference type="Pfam" id="PF00098">
    <property type="entry name" value="zf-CCHC"/>
    <property type="match status" value="1"/>
</dbReference>
<evidence type="ECO:0000256" key="1">
    <source>
        <dbReference type="PROSITE-ProRule" id="PRU00047"/>
    </source>
</evidence>
<dbReference type="EnsemblMetazoa" id="AALFPA23_003915.R4605">
    <property type="protein sequence ID" value="AALFPA23_003915.P4605"/>
    <property type="gene ID" value="AALFPA23_003915"/>
</dbReference>
<dbReference type="SMART" id="SM00343">
    <property type="entry name" value="ZnF_C2HC"/>
    <property type="match status" value="2"/>
</dbReference>
<dbReference type="Gene3D" id="4.10.60.10">
    <property type="entry name" value="Zinc finger, CCHC-type"/>
    <property type="match status" value="1"/>
</dbReference>
<reference evidence="3" key="2">
    <citation type="submission" date="2025-05" db="UniProtKB">
        <authorList>
            <consortium name="EnsemblMetazoa"/>
        </authorList>
    </citation>
    <scope>IDENTIFICATION</scope>
    <source>
        <strain evidence="3">Foshan</strain>
    </source>
</reference>
<protein>
    <recommendedName>
        <fullName evidence="2">CCHC-type domain-containing protein</fullName>
    </recommendedName>
</protein>
<evidence type="ECO:0000313" key="4">
    <source>
        <dbReference type="Proteomes" id="UP000069940"/>
    </source>
</evidence>
<feature type="domain" description="CCHC-type" evidence="2">
    <location>
        <begin position="142"/>
        <end position="158"/>
    </location>
</feature>
<dbReference type="RefSeq" id="XP_062709521.1">
    <property type="nucleotide sequence ID" value="XM_062853537.1"/>
</dbReference>
<keyword evidence="1" id="KW-0479">Metal-binding</keyword>
<organism evidence="3 4">
    <name type="scientific">Aedes albopictus</name>
    <name type="common">Asian tiger mosquito</name>
    <name type="synonym">Stegomyia albopicta</name>
    <dbReference type="NCBI Taxonomy" id="7160"/>
    <lineage>
        <taxon>Eukaryota</taxon>
        <taxon>Metazoa</taxon>
        <taxon>Ecdysozoa</taxon>
        <taxon>Arthropoda</taxon>
        <taxon>Hexapoda</taxon>
        <taxon>Insecta</taxon>
        <taxon>Pterygota</taxon>
        <taxon>Neoptera</taxon>
        <taxon>Endopterygota</taxon>
        <taxon>Diptera</taxon>
        <taxon>Nematocera</taxon>
        <taxon>Culicoidea</taxon>
        <taxon>Culicidae</taxon>
        <taxon>Culicinae</taxon>
        <taxon>Aedini</taxon>
        <taxon>Aedes</taxon>
        <taxon>Stegomyia</taxon>
    </lineage>
</organism>
<feature type="domain" description="CCHC-type" evidence="2">
    <location>
        <begin position="120"/>
        <end position="135"/>
    </location>
</feature>
<sequence length="191" mass="21398">MLFELRKDPMIKSSAFRELVAKSLGSEANVRALSQETVIEIKDLDEVTTEEDLKRALTAQCNVEGPMVIRIRKSYGGTQTATIRLPADAANKLLVNDKVKVGWAVCSLRLAPRLTKQMERCYRCTEFGHHSRNCKGPDRSERCWRCGGNGHVARDCTKQPRCMLCKPEDGNDHPTGGFKCPAYKKARTGQQ</sequence>
<reference evidence="4" key="1">
    <citation type="journal article" date="2015" name="Proc. Natl. Acad. Sci. U.S.A.">
        <title>Genome sequence of the Asian Tiger mosquito, Aedes albopictus, reveals insights into its biology, genetics, and evolution.</title>
        <authorList>
            <person name="Chen X.G."/>
            <person name="Jiang X."/>
            <person name="Gu J."/>
            <person name="Xu M."/>
            <person name="Wu Y."/>
            <person name="Deng Y."/>
            <person name="Zhang C."/>
            <person name="Bonizzoni M."/>
            <person name="Dermauw W."/>
            <person name="Vontas J."/>
            <person name="Armbruster P."/>
            <person name="Huang X."/>
            <person name="Yang Y."/>
            <person name="Zhang H."/>
            <person name="He W."/>
            <person name="Peng H."/>
            <person name="Liu Y."/>
            <person name="Wu K."/>
            <person name="Chen J."/>
            <person name="Lirakis M."/>
            <person name="Topalis P."/>
            <person name="Van Leeuwen T."/>
            <person name="Hall A.B."/>
            <person name="Jiang X."/>
            <person name="Thorpe C."/>
            <person name="Mueller R.L."/>
            <person name="Sun C."/>
            <person name="Waterhouse R.M."/>
            <person name="Yan G."/>
            <person name="Tu Z.J."/>
            <person name="Fang X."/>
            <person name="James A.A."/>
        </authorList>
    </citation>
    <scope>NUCLEOTIDE SEQUENCE [LARGE SCALE GENOMIC DNA]</scope>
    <source>
        <strain evidence="4">Foshan</strain>
    </source>
</reference>
<keyword evidence="4" id="KW-1185">Reference proteome</keyword>
<dbReference type="SUPFAM" id="SSF57756">
    <property type="entry name" value="Retrovirus zinc finger-like domains"/>
    <property type="match status" value="1"/>
</dbReference>
<keyword evidence="1" id="KW-0862">Zinc</keyword>
<dbReference type="PROSITE" id="PS50158">
    <property type="entry name" value="ZF_CCHC"/>
    <property type="match status" value="2"/>
</dbReference>
<name>A0ABM1XY58_AEDAL</name>
<dbReference type="Proteomes" id="UP000069940">
    <property type="component" value="Unassembled WGS sequence"/>
</dbReference>
<keyword evidence="1" id="KW-0863">Zinc-finger</keyword>
<proteinExistence type="predicted"/>
<evidence type="ECO:0000313" key="3">
    <source>
        <dbReference type="EnsemblMetazoa" id="AALFPA23_003915.P4605"/>
    </source>
</evidence>